<protein>
    <submittedName>
        <fullName evidence="2">Uncharacterized protein</fullName>
    </submittedName>
</protein>
<sequence>MDATSPLQQLPGEIRQQIYIAYFSTPDNTYVFDFPSKKLRKSDNSPIDVSLVATCRAIAKETRGMTFHLNTIKFNTTYSDELRILAGCFHMLIDRRRTMLRSAFTDRAASMDPAKLGEVINRHPILVPTIEELKTRGLDGHSGHWTDVPSRGYFASLDALRAHLASLPHDEPSPQAGKKPHRYDRQRVEKLIGFEINPWDIPLEYELDDDILEGAAWVELPTHPGKRYYHYEVCRNIDNGKYRFSAAATAIYFLRRIMPETRCLVRNIMIDEDYRSVAFPECHALGLIPFCQENPFLRIIRRGSLWGNIFLSQIDEPHWQRHIQMLFSCHLDNPPAADELPLGAIIQVVAAWMSEAGILTSMGMPVGQFTFFMDGDPFPEEASEIFTRELQESALLQETVCRAPRFGRWCSYVQRIMDHFLFDDFPRLLADLSSNRESGIIQCNFDPGTSVGSPDEILSTHTDWDWLEWDYQLSFHFEDREDTLLPGFDQMALHNNMIESYCQKHPNGPHWDTSGESPDWDDDGRRNIPGDAGHPEEADDTEEADAHEADV</sequence>
<evidence type="ECO:0000256" key="1">
    <source>
        <dbReference type="SAM" id="MobiDB-lite"/>
    </source>
</evidence>
<dbReference type="EMBL" id="CABFOC020000091">
    <property type="protein sequence ID" value="CAH0058656.1"/>
    <property type="molecule type" value="Genomic_DNA"/>
</dbReference>
<evidence type="ECO:0000313" key="2">
    <source>
        <dbReference type="EMBL" id="CAH0058656.1"/>
    </source>
</evidence>
<accession>A0A9P0EPH6</accession>
<dbReference type="OrthoDB" id="5062850at2759"/>
<feature type="region of interest" description="Disordered" evidence="1">
    <location>
        <begin position="504"/>
        <end position="551"/>
    </location>
</feature>
<gene>
    <name evidence="2" type="ORF">CSOL1703_00007678</name>
</gene>
<feature type="compositionally biased region" description="Basic and acidic residues" evidence="1">
    <location>
        <begin position="523"/>
        <end position="536"/>
    </location>
</feature>
<proteinExistence type="predicted"/>
<organism evidence="2 3">
    <name type="scientific">Clonostachys solani</name>
    <dbReference type="NCBI Taxonomy" id="160281"/>
    <lineage>
        <taxon>Eukaryota</taxon>
        <taxon>Fungi</taxon>
        <taxon>Dikarya</taxon>
        <taxon>Ascomycota</taxon>
        <taxon>Pezizomycotina</taxon>
        <taxon>Sordariomycetes</taxon>
        <taxon>Hypocreomycetidae</taxon>
        <taxon>Hypocreales</taxon>
        <taxon>Bionectriaceae</taxon>
        <taxon>Clonostachys</taxon>
    </lineage>
</organism>
<comment type="caution">
    <text evidence="2">The sequence shown here is derived from an EMBL/GenBank/DDBJ whole genome shotgun (WGS) entry which is preliminary data.</text>
</comment>
<name>A0A9P0EPH6_9HYPO</name>
<keyword evidence="3" id="KW-1185">Reference proteome</keyword>
<reference evidence="2" key="1">
    <citation type="submission" date="2021-10" db="EMBL/GenBank/DDBJ databases">
        <authorList>
            <person name="Piombo E."/>
        </authorList>
    </citation>
    <scope>NUCLEOTIDE SEQUENCE</scope>
</reference>
<evidence type="ECO:0000313" key="3">
    <source>
        <dbReference type="Proteomes" id="UP000775872"/>
    </source>
</evidence>
<dbReference type="AlphaFoldDB" id="A0A9P0EPH6"/>
<dbReference type="Proteomes" id="UP000775872">
    <property type="component" value="Unassembled WGS sequence"/>
</dbReference>